<evidence type="ECO:0000313" key="4">
    <source>
        <dbReference type="Proteomes" id="UP000243975"/>
    </source>
</evidence>
<comment type="caution">
    <text evidence="3">The sequence shown here is derived from an EMBL/GenBank/DDBJ whole genome shotgun (WGS) entry which is preliminary data.</text>
</comment>
<dbReference type="Proteomes" id="UP000243975">
    <property type="component" value="Unassembled WGS sequence"/>
</dbReference>
<dbReference type="EMBL" id="LEKV01003809">
    <property type="protein sequence ID" value="KVH98105.1"/>
    <property type="molecule type" value="Genomic_DNA"/>
</dbReference>
<dbReference type="STRING" id="59895.A0A103XWC6"/>
<dbReference type="Gramene" id="KVH98105">
    <property type="protein sequence ID" value="KVH98105"/>
    <property type="gene ID" value="Ccrd_023675"/>
</dbReference>
<dbReference type="PANTHER" id="PTHR46444:SF19">
    <property type="entry name" value="OS02G0745600 PROTEIN"/>
    <property type="match status" value="1"/>
</dbReference>
<dbReference type="OMA" id="KPECYVN"/>
<dbReference type="OrthoDB" id="1920894at2759"/>
<organism evidence="3 4">
    <name type="scientific">Cynara cardunculus var. scolymus</name>
    <name type="common">Globe artichoke</name>
    <name type="synonym">Cynara scolymus</name>
    <dbReference type="NCBI Taxonomy" id="59895"/>
    <lineage>
        <taxon>Eukaryota</taxon>
        <taxon>Viridiplantae</taxon>
        <taxon>Streptophyta</taxon>
        <taxon>Embryophyta</taxon>
        <taxon>Tracheophyta</taxon>
        <taxon>Spermatophyta</taxon>
        <taxon>Magnoliopsida</taxon>
        <taxon>eudicotyledons</taxon>
        <taxon>Gunneridae</taxon>
        <taxon>Pentapetalae</taxon>
        <taxon>asterids</taxon>
        <taxon>campanulids</taxon>
        <taxon>Asterales</taxon>
        <taxon>Asteraceae</taxon>
        <taxon>Carduoideae</taxon>
        <taxon>Cardueae</taxon>
        <taxon>Carduinae</taxon>
        <taxon>Cynara</taxon>
    </lineage>
</organism>
<dbReference type="InterPro" id="IPR013989">
    <property type="entry name" value="Dev_and_cell_death_domain"/>
</dbReference>
<evidence type="ECO:0000259" key="2">
    <source>
        <dbReference type="PROSITE" id="PS51222"/>
    </source>
</evidence>
<dbReference type="Pfam" id="PF10539">
    <property type="entry name" value="Dev_Cell_Death"/>
    <property type="match status" value="1"/>
</dbReference>
<dbReference type="SMART" id="SM00767">
    <property type="entry name" value="DCD"/>
    <property type="match status" value="1"/>
</dbReference>
<dbReference type="PROSITE" id="PS51222">
    <property type="entry name" value="DCD"/>
    <property type="match status" value="1"/>
</dbReference>
<name>A0A103XWC6_CYNCS</name>
<gene>
    <name evidence="3" type="ORF">Ccrd_023675</name>
</gene>
<feature type="domain" description="DCD" evidence="2">
    <location>
        <begin position="55"/>
        <end position="181"/>
    </location>
</feature>
<sequence>MAKSSGKKIRNEVQDIGRSSAKKYFRKLKKNKSMDAVYSVENRALTPVVDAQKMEEFSGFIFMCNGKTKPECYVNRVFGLPSGKREVVEKIKPGMKLFLFDFDVKLLYGVYEASSNGAMNLEPAAFGERFPAQVRFRIYKDCLPLHLNSFRTAIKDNYHGSKFAPELNGQQVRDLLSLFRPIVAPSPASVLPYGALQLQMPPTAINVQLNSSLTPHLQNSYRPHLAGLMHSLPAQQVIGSQPVPQNMLNPHLHHLHPAPGNPYQCPETRQAYFLNDLPQTMQEPYPRYTTTPRVYPHGEPVGLEVGYDGSAVRTQREPLPNHVGYHNFQSMLTAAHDHSHVNAPPCYSVPDSSHVHTPPCYSGPTYRPPQPPPSGGPQMVEGSTSFSSYYSRLLHPSNVDGSQKIDEFRTY</sequence>
<keyword evidence="4" id="KW-1185">Reference proteome</keyword>
<accession>A0A103XWC6</accession>
<reference evidence="3 4" key="1">
    <citation type="journal article" date="2016" name="Sci. Rep.">
        <title>The genome sequence of the outbreeding globe artichoke constructed de novo incorporating a phase-aware low-pass sequencing strategy of F1 progeny.</title>
        <authorList>
            <person name="Scaglione D."/>
            <person name="Reyes-Chin-Wo S."/>
            <person name="Acquadro A."/>
            <person name="Froenicke L."/>
            <person name="Portis E."/>
            <person name="Beitel C."/>
            <person name="Tirone M."/>
            <person name="Mauro R."/>
            <person name="Lo Monaco A."/>
            <person name="Mauromicale G."/>
            <person name="Faccioli P."/>
            <person name="Cattivelli L."/>
            <person name="Rieseberg L."/>
            <person name="Michelmore R."/>
            <person name="Lanteri S."/>
        </authorList>
    </citation>
    <scope>NUCLEOTIDE SEQUENCE [LARGE SCALE GENOMIC DNA]</scope>
    <source>
        <strain evidence="3">2C</strain>
    </source>
</reference>
<dbReference type="PANTHER" id="PTHR46444">
    <property type="entry name" value="DCD (DEVELOPMENT AND CELL DEATH) DOMAIN PROTEIN-RELATED"/>
    <property type="match status" value="1"/>
</dbReference>
<dbReference type="AlphaFoldDB" id="A0A103XWC6"/>
<evidence type="ECO:0000313" key="3">
    <source>
        <dbReference type="EMBL" id="KVH98105.1"/>
    </source>
</evidence>
<feature type="region of interest" description="Disordered" evidence="1">
    <location>
        <begin position="352"/>
        <end position="383"/>
    </location>
</feature>
<feature type="compositionally biased region" description="Pro residues" evidence="1">
    <location>
        <begin position="366"/>
        <end position="375"/>
    </location>
</feature>
<evidence type="ECO:0000256" key="1">
    <source>
        <dbReference type="SAM" id="MobiDB-lite"/>
    </source>
</evidence>
<proteinExistence type="predicted"/>
<protein>
    <submittedName>
        <fullName evidence="3">Development/cell death domain-containing protein</fullName>
    </submittedName>
</protein>